<gene>
    <name evidence="1" type="ORF">F4820DRAFT_412285</name>
</gene>
<dbReference type="EMBL" id="MU393443">
    <property type="protein sequence ID" value="KAI4867841.1"/>
    <property type="molecule type" value="Genomic_DNA"/>
</dbReference>
<comment type="caution">
    <text evidence="1">The sequence shown here is derived from an EMBL/GenBank/DDBJ whole genome shotgun (WGS) entry which is preliminary data.</text>
</comment>
<evidence type="ECO:0000313" key="2">
    <source>
        <dbReference type="Proteomes" id="UP001497700"/>
    </source>
</evidence>
<dbReference type="Proteomes" id="UP001497700">
    <property type="component" value="Unassembled WGS sequence"/>
</dbReference>
<name>A0ACB9Z8J2_9PEZI</name>
<protein>
    <submittedName>
        <fullName evidence="1">Uncharacterized protein</fullName>
    </submittedName>
</protein>
<sequence length="76" mass="8507">MKNGRTARDLNGFSLAGLVCIGSGMYEVTEIVFSTFSTLPSPPYLSSFFLVSNKSVVCSLVQGLFRRRRVCFDERF</sequence>
<keyword evidence="2" id="KW-1185">Reference proteome</keyword>
<accession>A0ACB9Z8J2</accession>
<evidence type="ECO:0000313" key="1">
    <source>
        <dbReference type="EMBL" id="KAI4867841.1"/>
    </source>
</evidence>
<organism evidence="1 2">
    <name type="scientific">Hypoxylon rubiginosum</name>
    <dbReference type="NCBI Taxonomy" id="110542"/>
    <lineage>
        <taxon>Eukaryota</taxon>
        <taxon>Fungi</taxon>
        <taxon>Dikarya</taxon>
        <taxon>Ascomycota</taxon>
        <taxon>Pezizomycotina</taxon>
        <taxon>Sordariomycetes</taxon>
        <taxon>Xylariomycetidae</taxon>
        <taxon>Xylariales</taxon>
        <taxon>Hypoxylaceae</taxon>
        <taxon>Hypoxylon</taxon>
    </lineage>
</organism>
<reference evidence="1 2" key="1">
    <citation type="journal article" date="2022" name="New Phytol.">
        <title>Ecological generalism drives hyperdiversity of secondary metabolite gene clusters in xylarialean endophytes.</title>
        <authorList>
            <person name="Franco M.E.E."/>
            <person name="Wisecaver J.H."/>
            <person name="Arnold A.E."/>
            <person name="Ju Y.M."/>
            <person name="Slot J.C."/>
            <person name="Ahrendt S."/>
            <person name="Moore L.P."/>
            <person name="Eastman K.E."/>
            <person name="Scott K."/>
            <person name="Konkel Z."/>
            <person name="Mondo S.J."/>
            <person name="Kuo A."/>
            <person name="Hayes R.D."/>
            <person name="Haridas S."/>
            <person name="Andreopoulos B."/>
            <person name="Riley R."/>
            <person name="LaButti K."/>
            <person name="Pangilinan J."/>
            <person name="Lipzen A."/>
            <person name="Amirebrahimi M."/>
            <person name="Yan J."/>
            <person name="Adam C."/>
            <person name="Keymanesh K."/>
            <person name="Ng V."/>
            <person name="Louie K."/>
            <person name="Northen T."/>
            <person name="Drula E."/>
            <person name="Henrissat B."/>
            <person name="Hsieh H.M."/>
            <person name="Youens-Clark K."/>
            <person name="Lutzoni F."/>
            <person name="Miadlikowska J."/>
            <person name="Eastwood D.C."/>
            <person name="Hamelin R.C."/>
            <person name="Grigoriev I.V."/>
            <person name="U'Ren J.M."/>
        </authorList>
    </citation>
    <scope>NUCLEOTIDE SEQUENCE [LARGE SCALE GENOMIC DNA]</scope>
    <source>
        <strain evidence="1 2">CBS 119005</strain>
    </source>
</reference>
<proteinExistence type="predicted"/>